<name>A0A0G0XMU6_9BACT</name>
<comment type="caution">
    <text evidence="1">The sequence shown here is derived from an EMBL/GenBank/DDBJ whole genome shotgun (WGS) entry which is preliminary data.</text>
</comment>
<gene>
    <name evidence="1" type="ORF">UU83_C0001G0018</name>
</gene>
<dbReference type="EMBL" id="LCCD01000001">
    <property type="protein sequence ID" value="KKS25802.1"/>
    <property type="molecule type" value="Genomic_DNA"/>
</dbReference>
<reference evidence="1 2" key="1">
    <citation type="journal article" date="2015" name="Nature">
        <title>rRNA introns, odd ribosomes, and small enigmatic genomes across a large radiation of phyla.</title>
        <authorList>
            <person name="Brown C.T."/>
            <person name="Hug L.A."/>
            <person name="Thomas B.C."/>
            <person name="Sharon I."/>
            <person name="Castelle C.J."/>
            <person name="Singh A."/>
            <person name="Wilkins M.J."/>
            <person name="Williams K.H."/>
            <person name="Banfield J.F."/>
        </authorList>
    </citation>
    <scope>NUCLEOTIDE SEQUENCE [LARGE SCALE GENOMIC DNA]</scope>
</reference>
<accession>A0A0G0XMU6</accession>
<dbReference type="AlphaFoldDB" id="A0A0G0XMU6"/>
<sequence length="188" mass="20081">MAGIGLIVFSSVLRDQKPFSIISPAPSVSALLSPSPIVKTPFPSKAKDKDDLFKGIPDQRLAPTSVPSGQITGPATCQLVGSINFLEKNLYENKDAKITYQNIDSPARLVLWKILPDDGDLKIGPNIFSGLPLPNGERSVGVSVLKDFLADSYNLTATVSYGVTDSRGVEKIYYADCTGSITVIAPPK</sequence>
<proteinExistence type="predicted"/>
<dbReference type="Proteomes" id="UP000033856">
    <property type="component" value="Unassembled WGS sequence"/>
</dbReference>
<evidence type="ECO:0000313" key="2">
    <source>
        <dbReference type="Proteomes" id="UP000033856"/>
    </source>
</evidence>
<protein>
    <submittedName>
        <fullName evidence="1">Uncharacterized protein</fullName>
    </submittedName>
</protein>
<evidence type="ECO:0000313" key="1">
    <source>
        <dbReference type="EMBL" id="KKS25802.1"/>
    </source>
</evidence>
<organism evidence="1 2">
    <name type="scientific">Candidatus Jorgensenbacteria bacterium GW2011_GWF2_41_8</name>
    <dbReference type="NCBI Taxonomy" id="1618667"/>
    <lineage>
        <taxon>Bacteria</taxon>
        <taxon>Candidatus Joergenseniibacteriota</taxon>
    </lineage>
</organism>